<evidence type="ECO:0000313" key="6">
    <source>
        <dbReference type="EMBL" id="GAA1518780.1"/>
    </source>
</evidence>
<dbReference type="SUPFAM" id="SSF55781">
    <property type="entry name" value="GAF domain-like"/>
    <property type="match status" value="1"/>
</dbReference>
<evidence type="ECO:0000256" key="3">
    <source>
        <dbReference type="ARBA" id="ARBA00023163"/>
    </source>
</evidence>
<reference evidence="7" key="1">
    <citation type="journal article" date="2019" name="Int. J. Syst. Evol. Microbiol.">
        <title>The Global Catalogue of Microorganisms (GCM) 10K type strain sequencing project: providing services to taxonomists for standard genome sequencing and annotation.</title>
        <authorList>
            <consortium name="The Broad Institute Genomics Platform"/>
            <consortium name="The Broad Institute Genome Sequencing Center for Infectious Disease"/>
            <person name="Wu L."/>
            <person name="Ma J."/>
        </authorList>
    </citation>
    <scope>NUCLEOTIDE SEQUENCE [LARGE SCALE GENOMIC DNA]</scope>
    <source>
        <strain evidence="7">JCM 13318</strain>
    </source>
</reference>
<keyword evidence="3" id="KW-0804">Transcription</keyword>
<evidence type="ECO:0000313" key="7">
    <source>
        <dbReference type="Proteomes" id="UP001500177"/>
    </source>
</evidence>
<evidence type="ECO:0000259" key="5">
    <source>
        <dbReference type="PROSITE" id="PS51078"/>
    </source>
</evidence>
<dbReference type="PROSITE" id="PS51078">
    <property type="entry name" value="ICLR_ED"/>
    <property type="match status" value="1"/>
</dbReference>
<dbReference type="InterPro" id="IPR014757">
    <property type="entry name" value="Tscrpt_reg_IclR_C"/>
</dbReference>
<dbReference type="Pfam" id="PF01614">
    <property type="entry name" value="IclR_C"/>
    <property type="match status" value="1"/>
</dbReference>
<keyword evidence="2" id="KW-0238">DNA-binding</keyword>
<dbReference type="InterPro" id="IPR029016">
    <property type="entry name" value="GAF-like_dom_sf"/>
</dbReference>
<dbReference type="PANTHER" id="PTHR30136">
    <property type="entry name" value="HELIX-TURN-HELIX TRANSCRIPTIONAL REGULATOR, ICLR FAMILY"/>
    <property type="match status" value="1"/>
</dbReference>
<gene>
    <name evidence="6" type="ORF">GCM10009690_22330</name>
</gene>
<evidence type="ECO:0000256" key="1">
    <source>
        <dbReference type="ARBA" id="ARBA00023015"/>
    </source>
</evidence>
<keyword evidence="1" id="KW-0805">Transcription regulation</keyword>
<dbReference type="Proteomes" id="UP001500177">
    <property type="component" value="Unassembled WGS sequence"/>
</dbReference>
<name>A0ABP4L958_9MICO</name>
<sequence>MVSDGGFVRSVERVAALLELLSARKAPMRLIEIAQDLDLPKSTAHGILQTLQAKGFIVRDQNQRYRLSLRLFSLAASALEIVDLPELARPAMEQASQETGLTCNLAVLDDHDVLYIEKVEARDGVVRLVTHVGTRIPAHQTSLGHVLVGSKPADEQEEWLSRHVFEKATEKTCPDAESYRKVLQKQSKVGYAVDDQGLHAAVTGFAAPVRDRSGRVIAALSLSHLGPQVAAATKRELGQRVLEAAESVTAVLATR</sequence>
<dbReference type="SUPFAM" id="SSF46785">
    <property type="entry name" value="Winged helix' DNA-binding domain"/>
    <property type="match status" value="1"/>
</dbReference>
<dbReference type="PROSITE" id="PS51077">
    <property type="entry name" value="HTH_ICLR"/>
    <property type="match status" value="1"/>
</dbReference>
<evidence type="ECO:0000259" key="4">
    <source>
        <dbReference type="PROSITE" id="PS51077"/>
    </source>
</evidence>
<feature type="domain" description="IclR-ED" evidence="5">
    <location>
        <begin position="70"/>
        <end position="254"/>
    </location>
</feature>
<dbReference type="SMART" id="SM00346">
    <property type="entry name" value="HTH_ICLR"/>
    <property type="match status" value="1"/>
</dbReference>
<proteinExistence type="predicted"/>
<evidence type="ECO:0000256" key="2">
    <source>
        <dbReference type="ARBA" id="ARBA00023125"/>
    </source>
</evidence>
<comment type="caution">
    <text evidence="6">The sequence shown here is derived from an EMBL/GenBank/DDBJ whole genome shotgun (WGS) entry which is preliminary data.</text>
</comment>
<dbReference type="Gene3D" id="1.10.10.10">
    <property type="entry name" value="Winged helix-like DNA-binding domain superfamily/Winged helix DNA-binding domain"/>
    <property type="match status" value="1"/>
</dbReference>
<feature type="domain" description="HTH iclR-type" evidence="4">
    <location>
        <begin position="8"/>
        <end position="69"/>
    </location>
</feature>
<dbReference type="InterPro" id="IPR036390">
    <property type="entry name" value="WH_DNA-bd_sf"/>
</dbReference>
<dbReference type="InterPro" id="IPR050707">
    <property type="entry name" value="HTH_MetabolicPath_Reg"/>
</dbReference>
<dbReference type="PANTHER" id="PTHR30136:SF24">
    <property type="entry name" value="HTH-TYPE TRANSCRIPTIONAL REPRESSOR ALLR"/>
    <property type="match status" value="1"/>
</dbReference>
<keyword evidence="7" id="KW-1185">Reference proteome</keyword>
<dbReference type="InterPro" id="IPR005471">
    <property type="entry name" value="Tscrpt_reg_IclR_N"/>
</dbReference>
<dbReference type="Gene3D" id="3.30.450.40">
    <property type="match status" value="1"/>
</dbReference>
<accession>A0ABP4L958</accession>
<dbReference type="InterPro" id="IPR036388">
    <property type="entry name" value="WH-like_DNA-bd_sf"/>
</dbReference>
<dbReference type="EMBL" id="BAAALX010000010">
    <property type="protein sequence ID" value="GAA1518780.1"/>
    <property type="molecule type" value="Genomic_DNA"/>
</dbReference>
<protein>
    <submittedName>
        <fullName evidence="6">IclR family transcriptional regulator C-terminal domain-containing protein</fullName>
    </submittedName>
</protein>
<organism evidence="6 7">
    <name type="scientific">Brevibacterium permense</name>
    <dbReference type="NCBI Taxonomy" id="234834"/>
    <lineage>
        <taxon>Bacteria</taxon>
        <taxon>Bacillati</taxon>
        <taxon>Actinomycetota</taxon>
        <taxon>Actinomycetes</taxon>
        <taxon>Micrococcales</taxon>
        <taxon>Brevibacteriaceae</taxon>
        <taxon>Brevibacterium</taxon>
    </lineage>
</organism>
<dbReference type="Pfam" id="PF09339">
    <property type="entry name" value="HTH_IclR"/>
    <property type="match status" value="1"/>
</dbReference>